<dbReference type="InterPro" id="IPR007863">
    <property type="entry name" value="Peptidase_M16_C"/>
</dbReference>
<dbReference type="Pfam" id="PF00675">
    <property type="entry name" value="Peptidase_M16"/>
    <property type="match status" value="1"/>
</dbReference>
<keyword evidence="6" id="KW-0862">Zinc</keyword>
<keyword evidence="3 12" id="KW-0645">Protease</keyword>
<dbReference type="SUPFAM" id="SSF63411">
    <property type="entry name" value="LuxS/MPP-like metallohydrolase"/>
    <property type="match status" value="4"/>
</dbReference>
<feature type="domain" description="Peptidase M16 C-terminal" evidence="11">
    <location>
        <begin position="701"/>
        <end position="853"/>
    </location>
</feature>
<dbReference type="Gene3D" id="3.30.830.10">
    <property type="entry name" value="Metalloenzyme, LuxS/M16 peptidase-like"/>
    <property type="match status" value="4"/>
</dbReference>
<evidence type="ECO:0000259" key="10">
    <source>
        <dbReference type="Pfam" id="PF00675"/>
    </source>
</evidence>
<sequence>MRFLFSFFMLCAMSSASVLALAASSNSTQSHSNPTPVQGELENGLRYTIVPLHSQPNRVDVLMRVYAGAVDETPAQSGGAHMVEHMAFRASQAYPQGIMPYLHQQGWLRGKNYNAFTNQENTTYIYMPPQGFGLERSLEIVRQMLFKAEITQADLDDERKIVLEEWRSRDSAKRRLYEQRQSSFRAGSRYENRAVIGSQQSIQTMPATELQRYYQTWYVPNNMQLLLVGDIEVKNAEKLIRTFFADLPRKALPPRDKGYYEPALQTGIRTDRLSDPQNNNSQVAYLWRFDDQAAQAQTPQGFEQRLLDGVALNLINQRFREDKKNLPSYLTAISARKIAVGKTTSALIFSANVEKQSHHQGAQHLLNEAARLLAYPITETELQKQKAKIKAQVQNDKEMQNNFTFEDWVQHMISTLLNDKAYYTQEEIEQMTLQGLRQISLQQVNARIQSWLQADDQILQYMPPLEIAVPTISPAQVVQWRDKAQHTQFSAPPGMNNQPMQLAPLNTTGKIIKEQRFPQQHTVRWTLSNGDVVVWSKSPIAKSKTYFVAQNQAGSNAATLHDWQGKLAIQAIAANAPQDWSANQMLEWKETHSLPLVIRQSFDRLTILSTVENDKFADLLRFYYAQQRETGIKEELDKIKTERIRALELQQDSPDYRRNLAWEQFVYGRAINPQPSIDEVKNIDAATLAQQWQAMTNAPTTFFLLNNLEETQVRQVVQQNLAAIERPQPVTTAPLMVAEGSGEAHFALNNEPKDNVYISWFSPYQWQEKDALATDLLSSIASEKLSQKLRDETLGIYSKRFKTRLQPEANRVQTTLTFSADPQMTEKLIAMAQQVLTDLPQSITQEELTTAKNYFDQTLEQQKSSPDAWLERLIYSENQFHDPRYLTDLKPLADSITLADIKKMATQVYNLKNQRVFITEAKGKREGEY</sequence>
<comment type="similarity">
    <text evidence="2 8">Belongs to the peptidase M16 family.</text>
</comment>
<keyword evidence="5" id="KW-0378">Hydrolase</keyword>
<dbReference type="GO" id="GO:0004222">
    <property type="term" value="F:metalloendopeptidase activity"/>
    <property type="evidence" value="ECO:0007669"/>
    <property type="project" value="InterPro"/>
</dbReference>
<dbReference type="Pfam" id="PF05193">
    <property type="entry name" value="Peptidase_M16_C"/>
    <property type="match status" value="2"/>
</dbReference>
<dbReference type="Proteomes" id="UP000295763">
    <property type="component" value="Unassembled WGS sequence"/>
</dbReference>
<keyword evidence="13" id="KW-1185">Reference proteome</keyword>
<evidence type="ECO:0000259" key="11">
    <source>
        <dbReference type="Pfam" id="PF05193"/>
    </source>
</evidence>
<evidence type="ECO:0000256" key="9">
    <source>
        <dbReference type="SAM" id="SignalP"/>
    </source>
</evidence>
<dbReference type="PANTHER" id="PTHR43690:SF17">
    <property type="entry name" value="PROTEIN YHJJ"/>
    <property type="match status" value="1"/>
</dbReference>
<evidence type="ECO:0000313" key="13">
    <source>
        <dbReference type="Proteomes" id="UP000295763"/>
    </source>
</evidence>
<dbReference type="InterPro" id="IPR011765">
    <property type="entry name" value="Pept_M16_N"/>
</dbReference>
<dbReference type="PANTHER" id="PTHR43690">
    <property type="entry name" value="NARDILYSIN"/>
    <property type="match status" value="1"/>
</dbReference>
<evidence type="ECO:0000256" key="8">
    <source>
        <dbReference type="RuleBase" id="RU004447"/>
    </source>
</evidence>
<evidence type="ECO:0000256" key="1">
    <source>
        <dbReference type="ARBA" id="ARBA00001947"/>
    </source>
</evidence>
<evidence type="ECO:0000256" key="2">
    <source>
        <dbReference type="ARBA" id="ARBA00007261"/>
    </source>
</evidence>
<keyword evidence="9" id="KW-0732">Signal</keyword>
<feature type="domain" description="Peptidase M16 C-terminal" evidence="11">
    <location>
        <begin position="207"/>
        <end position="388"/>
    </location>
</feature>
<evidence type="ECO:0000313" key="12">
    <source>
        <dbReference type="EMBL" id="TCP92014.1"/>
    </source>
</evidence>
<protein>
    <submittedName>
        <fullName evidence="12">Zinc protease</fullName>
    </submittedName>
</protein>
<evidence type="ECO:0000256" key="6">
    <source>
        <dbReference type="ARBA" id="ARBA00022833"/>
    </source>
</evidence>
<dbReference type="InterPro" id="IPR001431">
    <property type="entry name" value="Pept_M16_Zn_BS"/>
</dbReference>
<comment type="caution">
    <text evidence="12">The sequence shown here is derived from an EMBL/GenBank/DDBJ whole genome shotgun (WGS) entry which is preliminary data.</text>
</comment>
<dbReference type="PROSITE" id="PS00143">
    <property type="entry name" value="INSULINASE"/>
    <property type="match status" value="1"/>
</dbReference>
<evidence type="ECO:0000256" key="4">
    <source>
        <dbReference type="ARBA" id="ARBA00022723"/>
    </source>
</evidence>
<dbReference type="GO" id="GO:0006508">
    <property type="term" value="P:proteolysis"/>
    <property type="evidence" value="ECO:0007669"/>
    <property type="project" value="UniProtKB-KW"/>
</dbReference>
<feature type="domain" description="Peptidase M16 N-terminal" evidence="10">
    <location>
        <begin position="57"/>
        <end position="185"/>
    </location>
</feature>
<dbReference type="AlphaFoldDB" id="A0A4R2SUL3"/>
<dbReference type="EMBL" id="SLYB01000030">
    <property type="protein sequence ID" value="TCP92014.1"/>
    <property type="molecule type" value="Genomic_DNA"/>
</dbReference>
<organism evidence="12 13">
    <name type="scientific">Cricetibacter osteomyelitidis</name>
    <dbReference type="NCBI Taxonomy" id="1521931"/>
    <lineage>
        <taxon>Bacteria</taxon>
        <taxon>Pseudomonadati</taxon>
        <taxon>Pseudomonadota</taxon>
        <taxon>Gammaproteobacteria</taxon>
        <taxon>Pasteurellales</taxon>
        <taxon>Pasteurellaceae</taxon>
        <taxon>Cricetibacter</taxon>
    </lineage>
</organism>
<evidence type="ECO:0000256" key="5">
    <source>
        <dbReference type="ARBA" id="ARBA00022801"/>
    </source>
</evidence>
<keyword evidence="4" id="KW-0479">Metal-binding</keyword>
<dbReference type="OrthoDB" id="9811314at2"/>
<accession>A0A4R2SUL3</accession>
<gene>
    <name evidence="12" type="ORF">EDC44_13016</name>
</gene>
<feature type="chain" id="PRO_5020605094" evidence="9">
    <location>
        <begin position="23"/>
        <end position="929"/>
    </location>
</feature>
<comment type="cofactor">
    <cofactor evidence="1">
        <name>Zn(2+)</name>
        <dbReference type="ChEBI" id="CHEBI:29105"/>
    </cofactor>
</comment>
<proteinExistence type="inferred from homology"/>
<keyword evidence="7" id="KW-0482">Metalloprotease</keyword>
<dbReference type="RefSeq" id="WP_131978775.1">
    <property type="nucleotide sequence ID" value="NZ_SLYB01000030.1"/>
</dbReference>
<evidence type="ECO:0000256" key="7">
    <source>
        <dbReference type="ARBA" id="ARBA00023049"/>
    </source>
</evidence>
<evidence type="ECO:0000256" key="3">
    <source>
        <dbReference type="ARBA" id="ARBA00022670"/>
    </source>
</evidence>
<dbReference type="InterPro" id="IPR050626">
    <property type="entry name" value="Peptidase_M16"/>
</dbReference>
<dbReference type="InterPro" id="IPR011249">
    <property type="entry name" value="Metalloenz_LuxS/M16"/>
</dbReference>
<dbReference type="GO" id="GO:0046872">
    <property type="term" value="F:metal ion binding"/>
    <property type="evidence" value="ECO:0007669"/>
    <property type="project" value="UniProtKB-KW"/>
</dbReference>
<feature type="signal peptide" evidence="9">
    <location>
        <begin position="1"/>
        <end position="22"/>
    </location>
</feature>
<name>A0A4R2SUL3_9PAST</name>
<reference evidence="12 13" key="1">
    <citation type="submission" date="2019-03" db="EMBL/GenBank/DDBJ databases">
        <title>Genomic Encyclopedia of Type Strains, Phase IV (KMG-IV): sequencing the most valuable type-strain genomes for metagenomic binning, comparative biology and taxonomic classification.</title>
        <authorList>
            <person name="Goeker M."/>
        </authorList>
    </citation>
    <scope>NUCLEOTIDE SEQUENCE [LARGE SCALE GENOMIC DNA]</scope>
    <source>
        <strain evidence="12 13">DSM 28404</strain>
    </source>
</reference>